<dbReference type="STRING" id="1391654.AKJ09_04625"/>
<dbReference type="Pfam" id="PF25503">
    <property type="entry name" value="TPR_CHK1"/>
    <property type="match status" value="1"/>
</dbReference>
<dbReference type="InterPro" id="IPR011009">
    <property type="entry name" value="Kinase-like_dom_sf"/>
</dbReference>
<dbReference type="SUPFAM" id="SSF52540">
    <property type="entry name" value="P-loop containing nucleoside triphosphate hydrolases"/>
    <property type="match status" value="1"/>
</dbReference>
<evidence type="ECO:0000256" key="1">
    <source>
        <dbReference type="SAM" id="MobiDB-lite"/>
    </source>
</evidence>
<dbReference type="NCBIfam" id="TIGR00229">
    <property type="entry name" value="sensory_box"/>
    <property type="match status" value="1"/>
</dbReference>
<sequence>MTIADSSGQLDAPTLSEYRFKTIDHDGIVAFSRGLHPETGTRIVIRHAASIHVEPEAARRIENEYALRSLLHPDWALVPRALARYRNGVASVFDDYADAPLVALLHERQPTAHALSIARGAAAALKATHSVGLIHRSVTPHSLFVDDDGRCRIGRFGVAVPSTDTASSDANTDRRTMVTMTGDATAYMSPEHTGRTRHAIDQRSDLYSLGVIFYELLTGQLPFRPRDPSDLAEWIHGHLASTPKPPQEIAPDVPWMLSRIVLKLLEKSPAQRYQSAAGLEADLVRCAAALHEHGEILSFALGQRDLPAELELPDRLYARDAELAELLDAFGRAATTTQAVTVALTGPSGVGKSTLMRAFVRTMQQRSVFCGIGKADQFRRDVPYAVLADAIQAVVDQVLGLSGDAVRMWQLRVVQALGAYGRLAARIAPALLLLVDDFPPAPPTEGADADVHIDIAMRSLVQAFAQPDRPLALFIDDVQWLDQPSLSLLARLASTPGPLPLFLVCSARVSEGGPLPLLRQRTAIQTIAVGNWPVTTITTLLAAGLRAPEADIEPLAQLVHAKTLGNPFFVKQFLHTLTDEGQVSFSSDHDCWRYDLAAIEQRKYTDNVAELALHRLQRLPQETRELLGGMASLGARSAITLLCDAFALSEHELHQRLSHASAAGLTMRIQGEYAFTHDRIQEAVHGWIDDDTRAKLCLRAGRLLIGAARDDVVFRAVNLLARAEALVTTPDESLDMAGVFSNAAQRARRVAAYDAALAYVETGTNLLRKADVQAQDFAALEFSLLEERAICWFLQGRIDDALALATELLRGPVTPLQEASIYRLKIEIHMRRSENAMAVETAIAGLRRFDIALTPHPSAEFCDALYDAIRPQLDAAQLDALLAHPQVADPQVEAATGLLSALLVPASFTDENLPFLTLCETLRLMLAHGMTGSSAVALSWLGLQICDRYQAFADGFRYAEMARRLVTHRGYTAYEARTLLPLDQLSVWTQSLSYSIECARAGFAAGVAHGDLTTACYECCHVVAAMLVRGDDLDDVRSEVARGLEFVRRAGYRDVEAILLLQLRFADSLREELPSDGELAFDLETADTKAGERLSTFEFWYWLYRATTLHLGDRLDAARICLDKAAPLAWSAPAHIHQLDLHLYRALTIAAESGESETRDWEMLRADARQIRDWAQANPATFTDKALLVEGEIARLEGDALTAMSCYEQAIAHATAHGFAHIAALAHERAARHCTSLHLASAAAAHFRSARDAYRRWGATGKVRLLETQFPDLDDATRPRPWRLGEVLQTVDTTSVIKASRALTEEIRLDKLIDKLMTVALEYVAAQRALLIRIQPEGSIVEAQAETKENGIHVHLVQMPMTSDALPISMFHAATRTGRAAIVGDATRESPFVIDPYLAAHPGCSAICIPLVRHDDVTGALYLENRLVRDAFTLDHVRLLELIAAQAAISLRTARLYADLLAENEHRQRVERELRASEASLAMGESVSHTGSWRWDVRDDRFFCSDELRRIFELDPSQRDVSFDDFVSRMHPEDRATVRRITESHIADQTPIHVEYRIVRADGSVRYLAAVGKPMPGEDGALDYVGTVTDITARRQAEDALRAAQADLARVSRATTVGQLTSSITHEINQPLMSIVTNAGASLRWLTRAPPTSPTHARGSKPSSMKVGASAR</sequence>
<dbReference type="Gene3D" id="1.10.510.10">
    <property type="entry name" value="Transferase(Phosphotransferase) domain 1"/>
    <property type="match status" value="1"/>
</dbReference>
<dbReference type="SMART" id="SM00086">
    <property type="entry name" value="PAC"/>
    <property type="match status" value="1"/>
</dbReference>
<evidence type="ECO:0000259" key="2">
    <source>
        <dbReference type="PROSITE" id="PS50011"/>
    </source>
</evidence>
<dbReference type="InterPro" id="IPR003018">
    <property type="entry name" value="GAF"/>
</dbReference>
<dbReference type="RefSeq" id="WP_146649017.1">
    <property type="nucleotide sequence ID" value="NZ_CP012333.1"/>
</dbReference>
<dbReference type="PATRIC" id="fig|1391654.3.peg.4688"/>
<dbReference type="Pfam" id="PF08447">
    <property type="entry name" value="PAS_3"/>
    <property type="match status" value="1"/>
</dbReference>
<name>A0A0K1PX50_9BACT</name>
<dbReference type="EMBL" id="CP012333">
    <property type="protein sequence ID" value="AKU97961.1"/>
    <property type="molecule type" value="Genomic_DNA"/>
</dbReference>
<dbReference type="Gene3D" id="3.30.450.20">
    <property type="entry name" value="PAS domain"/>
    <property type="match status" value="1"/>
</dbReference>
<dbReference type="InterPro" id="IPR000700">
    <property type="entry name" value="PAS-assoc_C"/>
</dbReference>
<dbReference type="SUPFAM" id="SSF56112">
    <property type="entry name" value="Protein kinase-like (PK-like)"/>
    <property type="match status" value="1"/>
</dbReference>
<dbReference type="Gene3D" id="2.10.70.100">
    <property type="match status" value="1"/>
</dbReference>
<evidence type="ECO:0000259" key="3">
    <source>
        <dbReference type="PROSITE" id="PS50113"/>
    </source>
</evidence>
<dbReference type="OrthoDB" id="9772100at2"/>
<dbReference type="Pfam" id="PF00069">
    <property type="entry name" value="Pkinase"/>
    <property type="match status" value="1"/>
</dbReference>
<dbReference type="InterPro" id="IPR000719">
    <property type="entry name" value="Prot_kinase_dom"/>
</dbReference>
<evidence type="ECO:0000313" key="4">
    <source>
        <dbReference type="EMBL" id="AKU97961.1"/>
    </source>
</evidence>
<dbReference type="InterPro" id="IPR035965">
    <property type="entry name" value="PAS-like_dom_sf"/>
</dbReference>
<evidence type="ECO:0000313" key="5">
    <source>
        <dbReference type="Proteomes" id="UP000064967"/>
    </source>
</evidence>
<dbReference type="SMART" id="SM00065">
    <property type="entry name" value="GAF"/>
    <property type="match status" value="1"/>
</dbReference>
<dbReference type="Gene3D" id="3.30.450.40">
    <property type="match status" value="1"/>
</dbReference>
<keyword evidence="5" id="KW-1185">Reference proteome</keyword>
<dbReference type="InterPro" id="IPR053159">
    <property type="entry name" value="Hybrid_Histidine_Kinase"/>
</dbReference>
<dbReference type="CDD" id="cd00130">
    <property type="entry name" value="PAS"/>
    <property type="match status" value="1"/>
</dbReference>
<organism evidence="4 5">
    <name type="scientific">Labilithrix luteola</name>
    <dbReference type="NCBI Taxonomy" id="1391654"/>
    <lineage>
        <taxon>Bacteria</taxon>
        <taxon>Pseudomonadati</taxon>
        <taxon>Myxococcota</taxon>
        <taxon>Polyangia</taxon>
        <taxon>Polyangiales</taxon>
        <taxon>Labilitrichaceae</taxon>
        <taxon>Labilithrix</taxon>
    </lineage>
</organism>
<keyword evidence="4" id="KW-0808">Transferase</keyword>
<dbReference type="InterPro" id="IPR001610">
    <property type="entry name" value="PAC"/>
</dbReference>
<feature type="domain" description="PAC" evidence="3">
    <location>
        <begin position="1552"/>
        <end position="1603"/>
    </location>
</feature>
<dbReference type="PANTHER" id="PTHR43642">
    <property type="entry name" value="HYBRID SIGNAL TRANSDUCTION HISTIDINE KINASE G"/>
    <property type="match status" value="1"/>
</dbReference>
<dbReference type="GO" id="GO:0005524">
    <property type="term" value="F:ATP binding"/>
    <property type="evidence" value="ECO:0007669"/>
    <property type="project" value="InterPro"/>
</dbReference>
<dbReference type="SUPFAM" id="SSF55785">
    <property type="entry name" value="PYP-like sensor domain (PAS domain)"/>
    <property type="match status" value="1"/>
</dbReference>
<keyword evidence="4" id="KW-0418">Kinase</keyword>
<dbReference type="GO" id="GO:0004672">
    <property type="term" value="F:protein kinase activity"/>
    <property type="evidence" value="ECO:0007669"/>
    <property type="project" value="InterPro"/>
</dbReference>
<proteinExistence type="predicted"/>
<protein>
    <submittedName>
        <fullName evidence="4">Signal transduction histidine kinase CheA</fullName>
    </submittedName>
</protein>
<dbReference type="Gene3D" id="3.40.50.300">
    <property type="entry name" value="P-loop containing nucleotide triphosphate hydrolases"/>
    <property type="match status" value="1"/>
</dbReference>
<dbReference type="Pfam" id="PF01590">
    <property type="entry name" value="GAF"/>
    <property type="match status" value="1"/>
</dbReference>
<dbReference type="InterPro" id="IPR000014">
    <property type="entry name" value="PAS"/>
</dbReference>
<dbReference type="Gene3D" id="1.10.287.130">
    <property type="match status" value="1"/>
</dbReference>
<feature type="domain" description="Protein kinase" evidence="2">
    <location>
        <begin position="20"/>
        <end position="284"/>
    </location>
</feature>
<dbReference type="InterPro" id="IPR029016">
    <property type="entry name" value="GAF-like_dom_sf"/>
</dbReference>
<dbReference type="InterPro" id="IPR041664">
    <property type="entry name" value="AAA_16"/>
</dbReference>
<dbReference type="Pfam" id="PF13191">
    <property type="entry name" value="AAA_16"/>
    <property type="match status" value="1"/>
</dbReference>
<dbReference type="PANTHER" id="PTHR43642:SF1">
    <property type="entry name" value="HYBRID SIGNAL TRANSDUCTION HISTIDINE KINASE G"/>
    <property type="match status" value="1"/>
</dbReference>
<dbReference type="PROSITE" id="PS50011">
    <property type="entry name" value="PROTEIN_KINASE_DOM"/>
    <property type="match status" value="1"/>
</dbReference>
<dbReference type="PROSITE" id="PS50113">
    <property type="entry name" value="PAC"/>
    <property type="match status" value="1"/>
</dbReference>
<dbReference type="SMART" id="SM00220">
    <property type="entry name" value="S_TKc"/>
    <property type="match status" value="1"/>
</dbReference>
<feature type="region of interest" description="Disordered" evidence="1">
    <location>
        <begin position="1647"/>
        <end position="1672"/>
    </location>
</feature>
<dbReference type="Proteomes" id="UP000064967">
    <property type="component" value="Chromosome"/>
</dbReference>
<dbReference type="InterPro" id="IPR013655">
    <property type="entry name" value="PAS_fold_3"/>
</dbReference>
<reference evidence="4 5" key="1">
    <citation type="submission" date="2015-08" db="EMBL/GenBank/DDBJ databases">
        <authorList>
            <person name="Babu N.S."/>
            <person name="Beckwith C.J."/>
            <person name="Beseler K.G."/>
            <person name="Brison A."/>
            <person name="Carone J.V."/>
            <person name="Caskin T.P."/>
            <person name="Diamond M."/>
            <person name="Durham M.E."/>
            <person name="Foxe J.M."/>
            <person name="Go M."/>
            <person name="Henderson B.A."/>
            <person name="Jones I.B."/>
            <person name="McGettigan J.A."/>
            <person name="Micheletti S.J."/>
            <person name="Nasrallah M.E."/>
            <person name="Ortiz D."/>
            <person name="Piller C.R."/>
            <person name="Privatt S.R."/>
            <person name="Schneider S.L."/>
            <person name="Sharp S."/>
            <person name="Smith T.C."/>
            <person name="Stanton J.D."/>
            <person name="Ullery H.E."/>
            <person name="Wilson R.J."/>
            <person name="Serrano M.G."/>
            <person name="Buck G."/>
            <person name="Lee V."/>
            <person name="Wang Y."/>
            <person name="Carvalho R."/>
            <person name="Voegtly L."/>
            <person name="Shi R."/>
            <person name="Duckworth R."/>
            <person name="Johnson A."/>
            <person name="Loviza R."/>
            <person name="Walstead R."/>
            <person name="Shah Z."/>
            <person name="Kiflezghi M."/>
            <person name="Wade K."/>
            <person name="Ball S.L."/>
            <person name="Bradley K.W."/>
            <person name="Asai D.J."/>
            <person name="Bowman C.A."/>
            <person name="Russell D.A."/>
            <person name="Pope W.H."/>
            <person name="Jacobs-Sera D."/>
            <person name="Hendrix R.W."/>
            <person name="Hatfull G.F."/>
        </authorList>
    </citation>
    <scope>NUCLEOTIDE SEQUENCE [LARGE SCALE GENOMIC DNA]</scope>
    <source>
        <strain evidence="4 5">DSM 27648</strain>
    </source>
</reference>
<gene>
    <name evidence="4" type="ORF">AKJ09_04625</name>
</gene>
<dbReference type="InterPro" id="IPR027417">
    <property type="entry name" value="P-loop_NTPase"/>
</dbReference>
<dbReference type="SUPFAM" id="SSF55781">
    <property type="entry name" value="GAF domain-like"/>
    <property type="match status" value="1"/>
</dbReference>
<dbReference type="KEGG" id="llu:AKJ09_04625"/>
<accession>A0A0K1PX50</accession>